<organism evidence="1 2">
    <name type="scientific">Nitrospirillum amazonense</name>
    <dbReference type="NCBI Taxonomy" id="28077"/>
    <lineage>
        <taxon>Bacteria</taxon>
        <taxon>Pseudomonadati</taxon>
        <taxon>Pseudomonadota</taxon>
        <taxon>Alphaproteobacteria</taxon>
        <taxon>Rhodospirillales</taxon>
        <taxon>Azospirillaceae</taxon>
        <taxon>Nitrospirillum</taxon>
    </lineage>
</organism>
<evidence type="ECO:0000313" key="1">
    <source>
        <dbReference type="EMBL" id="TWB11824.1"/>
    </source>
</evidence>
<dbReference type="EMBL" id="VITN01000028">
    <property type="protein sequence ID" value="TWB11824.1"/>
    <property type="molecule type" value="Genomic_DNA"/>
</dbReference>
<reference evidence="1 2" key="1">
    <citation type="submission" date="2019-06" db="EMBL/GenBank/DDBJ databases">
        <title>Genomic Encyclopedia of Type Strains, Phase IV (KMG-V): Genome sequencing to study the core and pangenomes of soil and plant-associated prokaryotes.</title>
        <authorList>
            <person name="Whitman W."/>
        </authorList>
    </citation>
    <scope>NUCLEOTIDE SEQUENCE [LARGE SCALE GENOMIC DNA]</scope>
    <source>
        <strain evidence="1 2">BR 11880</strain>
    </source>
</reference>
<dbReference type="AlphaFoldDB" id="A0A560ER30"/>
<dbReference type="OrthoDB" id="7364838at2"/>
<gene>
    <name evidence="1" type="ORF">FBZ89_12811</name>
</gene>
<name>A0A560ER30_9PROT</name>
<protein>
    <submittedName>
        <fullName evidence="1">Uncharacterized protein</fullName>
    </submittedName>
</protein>
<sequence>MTRLERTTQFYWQLAQLARHDTFLDLVVRGLDGLAVVARTAPSHRLRRAAAAHIGVAARAHRFLNADRLEQAALALTAAPRWPVPYKSDPPFGRKARCPKG</sequence>
<comment type="caution">
    <text evidence="1">The sequence shown here is derived from an EMBL/GenBank/DDBJ whole genome shotgun (WGS) entry which is preliminary data.</text>
</comment>
<evidence type="ECO:0000313" key="2">
    <source>
        <dbReference type="Proteomes" id="UP000319859"/>
    </source>
</evidence>
<accession>A0A560ER30</accession>
<dbReference type="Proteomes" id="UP000319859">
    <property type="component" value="Unassembled WGS sequence"/>
</dbReference>
<proteinExistence type="predicted"/>
<dbReference type="RefSeq" id="WP_145753897.1">
    <property type="nucleotide sequence ID" value="NZ_VITN01000028.1"/>
</dbReference>